<reference evidence="1 2" key="1">
    <citation type="journal article" date="2003" name="Proc. Natl. Acad. Sci. U.S.A.">
        <title>Complete genome sequence of the marine planctomycete Pirellula sp. strain 1.</title>
        <authorList>
            <person name="Gloeckner F.O."/>
            <person name="Kube M."/>
            <person name="Bauer M."/>
            <person name="Teeling H."/>
            <person name="Lombardot T."/>
            <person name="Ludwig W."/>
            <person name="Gade D."/>
            <person name="Beck A."/>
            <person name="Borzym K."/>
            <person name="Heitmann K."/>
            <person name="Rabus R."/>
            <person name="Schlesner H."/>
            <person name="Amann R."/>
            <person name="Reinhardt R."/>
        </authorList>
    </citation>
    <scope>NUCLEOTIDE SEQUENCE [LARGE SCALE GENOMIC DNA]</scope>
    <source>
        <strain evidence="2">DSM 10527 / NCIMB 13988 / SH1</strain>
    </source>
</reference>
<dbReference type="Proteomes" id="UP000001025">
    <property type="component" value="Chromosome"/>
</dbReference>
<dbReference type="InParanoid" id="Q7ULE3"/>
<dbReference type="EMBL" id="BX294149">
    <property type="protein sequence ID" value="CAD76334.1"/>
    <property type="molecule type" value="Genomic_DNA"/>
</dbReference>
<proteinExistence type="predicted"/>
<name>Q7ULE3_RHOBA</name>
<accession>Q7ULE3</accession>
<dbReference type="STRING" id="243090.RB9556"/>
<dbReference type="AlphaFoldDB" id="Q7ULE3"/>
<protein>
    <submittedName>
        <fullName evidence="1">Uncharacterized protein</fullName>
    </submittedName>
</protein>
<dbReference type="EnsemblBacteria" id="CAD76334">
    <property type="protein sequence ID" value="CAD76334"/>
    <property type="gene ID" value="RB9556"/>
</dbReference>
<organism evidence="1 2">
    <name type="scientific">Rhodopirellula baltica (strain DSM 10527 / NCIMB 13988 / SH1)</name>
    <dbReference type="NCBI Taxonomy" id="243090"/>
    <lineage>
        <taxon>Bacteria</taxon>
        <taxon>Pseudomonadati</taxon>
        <taxon>Planctomycetota</taxon>
        <taxon>Planctomycetia</taxon>
        <taxon>Pirellulales</taxon>
        <taxon>Pirellulaceae</taxon>
        <taxon>Rhodopirellula</taxon>
    </lineage>
</organism>
<sequence length="56" mass="6180">MSVEMPVKAFTREVAALFVLTTMGMTDIVNRRSAIRKGELTDSPVPSSFYLSICIV</sequence>
<keyword evidence="2" id="KW-1185">Reference proteome</keyword>
<gene>
    <name evidence="1" type="ordered locus">RB9556</name>
</gene>
<dbReference type="HOGENOM" id="CLU_3011306_0_0_0"/>
<evidence type="ECO:0000313" key="2">
    <source>
        <dbReference type="Proteomes" id="UP000001025"/>
    </source>
</evidence>
<evidence type="ECO:0000313" key="1">
    <source>
        <dbReference type="EMBL" id="CAD76334.1"/>
    </source>
</evidence>
<dbReference type="KEGG" id="rba:RB9556"/>